<name>A0AAP1REJ1_9FLAO</name>
<sequence length="886" mass="102665">MNKISILLFFFQVLIVNSQKLLKGTVKDIQNNPIAYGNILIKENTTKKIVAYTSTNQKGEYQISVPSKKKLYIKVTSLGYKAVSVAIDSLNIKKNKNFILIEETLQLNEVFIEAQKSIVIKNDTIRYKASSFKQGNEQSIEDLLKKIPGITVDNDGVIKVGKQEIDKLMVDGEDFFERGYQILSKNMPSDPIDEIEVLKNYSNNSLLKGIEESNKIALNLKLNEKAKRVWFGNVEANSGIGNSSFYNLKTNLMNFGKKSKHYLLTNFNTVGFNATGNILNLIAPYRQDEISIGDTQKFYNVLNIAAPVTDFKKSRTNFNNSKLVSLNTIVNITKKIKIKTLAFVNWDKTDLFNSSTTSINTKELSFTNYEKQKFRNQKRTTFAKVDFFYNISKKAKIKSTTKYSSNVEGSVTDLIFNGNSTIQNLENKYTLFDEKIVCTNKINKSKVFLLTGRFIDKKAPQKYRTNQFFYQNLLPKFSKGNNVKQTANNHMQFIGFNAHLLNRKKNKDLLELQVGNQYRTDILNTKFSLLKENILLSTPKGYQNKTSYQINDTYLKGKYVYKIDNFDLIGNLEIHTIFNQLKNRTKTSKNTPFFINPKIALNWVVNKKNNVRLSYSYTTKNANILDVYNGYVLKGFRYFSKGTGAFNQLEASNVTFNYQLGNWNSSFFTDFFITYKKNHDFFSTNAQVTQNFYQYEKTISKNSDVLYVSYKIEYYFKSLASNLRLNLNYSKSKFNNTVNNSKQRNIITNNYNYQLELRSGFNGVFNYHIGTKWIRSRTKVNTNIFKALSNVSFLDLLFRIDNNLTFEIKNERYLFGNSKVNTAYYFSDFEVNYKFKKYKKLNVGLTGKNLLNIKNFNKYSINDVSTSKIEYKLLPRFILLKIKYSF</sequence>
<organism evidence="1 2">
    <name type="scientific">Tenacibaculum finnmarkense genomovar finnmarkense</name>
    <dbReference type="NCBI Taxonomy" id="1458503"/>
    <lineage>
        <taxon>Bacteria</taxon>
        <taxon>Pseudomonadati</taxon>
        <taxon>Bacteroidota</taxon>
        <taxon>Flavobacteriia</taxon>
        <taxon>Flavobacteriales</taxon>
        <taxon>Flavobacteriaceae</taxon>
        <taxon>Tenacibaculum</taxon>
        <taxon>Tenacibaculum finnmarkense</taxon>
    </lineage>
</organism>
<reference evidence="1 2" key="1">
    <citation type="journal article" date="2020" name="Int. J. Syst. Evol. Microbiol.">
        <title>Tenacibaculum piscium sp. nov., isolated from skin ulcers of sea-farmed fish, and description of Tenacibaculum finnmarkense sp. nov. with subdivision into genomovars finnmarkense and ulcerans.</title>
        <authorList>
            <person name="Olsen A.B."/>
            <person name="Spilsberg B."/>
            <person name="Nilsen H.K."/>
            <person name="Lagesen K."/>
            <person name="Gulla S."/>
            <person name="Avendano-Herrera R."/>
            <person name="Irgang R."/>
            <person name="Duchaud E."/>
            <person name="Colquhoun D.J."/>
        </authorList>
    </citation>
    <scope>NUCLEOTIDE SEQUENCE [LARGE SCALE GENOMIC DNA]</scope>
    <source>
        <strain evidence="1 2">TNO037</strain>
    </source>
</reference>
<dbReference type="Pfam" id="PF13715">
    <property type="entry name" value="CarbopepD_reg_2"/>
    <property type="match status" value="1"/>
</dbReference>
<dbReference type="Gene3D" id="2.60.40.1120">
    <property type="entry name" value="Carboxypeptidase-like, regulatory domain"/>
    <property type="match status" value="1"/>
</dbReference>
<dbReference type="Proteomes" id="UP000806077">
    <property type="component" value="Unassembled WGS sequence"/>
</dbReference>
<dbReference type="SUPFAM" id="SSF56935">
    <property type="entry name" value="Porins"/>
    <property type="match status" value="1"/>
</dbReference>
<dbReference type="SUPFAM" id="SSF49464">
    <property type="entry name" value="Carboxypeptidase regulatory domain-like"/>
    <property type="match status" value="1"/>
</dbReference>
<dbReference type="InterPro" id="IPR008969">
    <property type="entry name" value="CarboxyPept-like_regulatory"/>
</dbReference>
<dbReference type="EMBL" id="WXXV01000003">
    <property type="protein sequence ID" value="MBE7694592.1"/>
    <property type="molecule type" value="Genomic_DNA"/>
</dbReference>
<proteinExistence type="predicted"/>
<keyword evidence="1" id="KW-0675">Receptor</keyword>
<gene>
    <name evidence="1" type="ORF">F7645_04015</name>
</gene>
<evidence type="ECO:0000313" key="2">
    <source>
        <dbReference type="Proteomes" id="UP000806077"/>
    </source>
</evidence>
<dbReference type="AlphaFoldDB" id="A0AAP1REJ1"/>
<dbReference type="RefSeq" id="WP_101955131.1">
    <property type="nucleotide sequence ID" value="NZ_JAJHTL010000003.1"/>
</dbReference>
<protein>
    <submittedName>
        <fullName evidence="1">TonB-dependent receptor</fullName>
    </submittedName>
</protein>
<evidence type="ECO:0000313" key="1">
    <source>
        <dbReference type="EMBL" id="MBE7694592.1"/>
    </source>
</evidence>
<accession>A0AAP1REJ1</accession>
<comment type="caution">
    <text evidence="1">The sequence shown here is derived from an EMBL/GenBank/DDBJ whole genome shotgun (WGS) entry which is preliminary data.</text>
</comment>
<keyword evidence="2" id="KW-1185">Reference proteome</keyword>